<dbReference type="GO" id="GO:0006508">
    <property type="term" value="P:proteolysis"/>
    <property type="evidence" value="ECO:0007669"/>
    <property type="project" value="InterPro"/>
</dbReference>
<dbReference type="InterPro" id="IPR009003">
    <property type="entry name" value="Peptidase_S1_PA"/>
</dbReference>
<protein>
    <recommendedName>
        <fullName evidence="2">Peptidase S1 domain-containing protein</fullName>
    </recommendedName>
</protein>
<dbReference type="InterPro" id="IPR001254">
    <property type="entry name" value="Trypsin_dom"/>
</dbReference>
<dbReference type="SMART" id="SM00020">
    <property type="entry name" value="Tryp_SPc"/>
    <property type="match status" value="1"/>
</dbReference>
<reference evidence="3" key="1">
    <citation type="submission" date="2015-11" db="EMBL/GenBank/DDBJ databases">
        <title>De novo transcriptome assembly of four potential Pierce s Disease insect vectors from Arizona vineyards.</title>
        <authorList>
            <person name="Tassone E.E."/>
        </authorList>
    </citation>
    <scope>NUCLEOTIDE SEQUENCE</scope>
</reference>
<dbReference type="Pfam" id="PF00089">
    <property type="entry name" value="Trypsin"/>
    <property type="match status" value="1"/>
</dbReference>
<evidence type="ECO:0000259" key="2">
    <source>
        <dbReference type="PROSITE" id="PS50240"/>
    </source>
</evidence>
<feature type="chain" id="PRO_5008585948" description="Peptidase S1 domain-containing protein" evidence="1">
    <location>
        <begin position="21"/>
        <end position="624"/>
    </location>
</feature>
<feature type="signal peptide" evidence="1">
    <location>
        <begin position="1"/>
        <end position="20"/>
    </location>
</feature>
<gene>
    <name evidence="3" type="ORF">g.13076</name>
</gene>
<evidence type="ECO:0000313" key="3">
    <source>
        <dbReference type="EMBL" id="JAT00319.1"/>
    </source>
</evidence>
<keyword evidence="1" id="KW-0732">Signal</keyword>
<organism evidence="3">
    <name type="scientific">Homalodisca liturata</name>
    <dbReference type="NCBI Taxonomy" id="320908"/>
    <lineage>
        <taxon>Eukaryota</taxon>
        <taxon>Metazoa</taxon>
        <taxon>Ecdysozoa</taxon>
        <taxon>Arthropoda</taxon>
        <taxon>Hexapoda</taxon>
        <taxon>Insecta</taxon>
        <taxon>Pterygota</taxon>
        <taxon>Neoptera</taxon>
        <taxon>Paraneoptera</taxon>
        <taxon>Hemiptera</taxon>
        <taxon>Auchenorrhyncha</taxon>
        <taxon>Membracoidea</taxon>
        <taxon>Cicadellidae</taxon>
        <taxon>Cicadellinae</taxon>
        <taxon>Proconiini</taxon>
        <taxon>Homalodisca</taxon>
    </lineage>
</organism>
<name>A0A1B6JM59_9HEMI</name>
<dbReference type="GO" id="GO:0004252">
    <property type="term" value="F:serine-type endopeptidase activity"/>
    <property type="evidence" value="ECO:0007669"/>
    <property type="project" value="InterPro"/>
</dbReference>
<evidence type="ECO:0000256" key="1">
    <source>
        <dbReference type="SAM" id="SignalP"/>
    </source>
</evidence>
<dbReference type="PANTHER" id="PTHR24260:SF147">
    <property type="entry name" value="EG:BACR7A4.3 PROTEIN-RELATED"/>
    <property type="match status" value="1"/>
</dbReference>
<accession>A0A1B6JM59</accession>
<dbReference type="EMBL" id="GECU01007388">
    <property type="protein sequence ID" value="JAT00319.1"/>
    <property type="molecule type" value="Transcribed_RNA"/>
</dbReference>
<dbReference type="PANTHER" id="PTHR24260">
    <property type="match status" value="1"/>
</dbReference>
<dbReference type="AlphaFoldDB" id="A0A1B6JM59"/>
<feature type="domain" description="Peptidase S1" evidence="2">
    <location>
        <begin position="323"/>
        <end position="588"/>
    </location>
</feature>
<sequence length="624" mass="72079">MFLFVILYIFSGWIVNENQGVYKDLVRYREYEFTYVKLKPNLDYDNEFVVKLDQGVRVTDFLTAIYNRFVSNRPLCDFQTIDYPTTKAGYKPATCVHEATCSETYKALGEWSNKTCQLFANNERSGHAGYICCPVEQTVDYQRDPLVQYYPSNKDQRVLQFREVPATFKMYEKSPYTALLQRNAAAVKNHTILEKVFEQQYKEKMQSALVCEFRKGDVILPKSQSSNHEDVREIILFFCTKPAECRSSPDKAPHYLSRYFCANVIKFDYTQAGRSVCCQDDDILPTFFGTNAAPVPVLRLPQLPTYLKYAPGLRSAFKCEEYSKKGCERPSDECFYQDTPHFVSLGFVAPKFMMYHCGGALISRRYFLSTHRCRHFFGFVTNVALLGEHTTSNVDVNERIYVVDEIRSYQKSGFDLKPGETPPDEVNQVDLALYRASKEVKLFYNIRPACIFHTAISTTNVLEFTGFGPNQLDLYRTEKKKTLSLRRINKGNCSSKNEYDVFADPYYGRYGVTKDYMMCYHDTTSSPTNIPCKYDKGGPLQYWLSTPVCSTAVLGILSSNREDCSNSARGHVFINVTKFIKQIEDAVWGQFTFLDLFDKDLQRPHCRYNQNLMFFNRPIPESEP</sequence>
<dbReference type="InterPro" id="IPR043504">
    <property type="entry name" value="Peptidase_S1_PA_chymotrypsin"/>
</dbReference>
<dbReference type="InterPro" id="IPR051333">
    <property type="entry name" value="CLIP_Serine_Protease"/>
</dbReference>
<dbReference type="SUPFAM" id="SSF50494">
    <property type="entry name" value="Trypsin-like serine proteases"/>
    <property type="match status" value="1"/>
</dbReference>
<dbReference type="PROSITE" id="PS50240">
    <property type="entry name" value="TRYPSIN_DOM"/>
    <property type="match status" value="1"/>
</dbReference>
<dbReference type="Gene3D" id="2.40.10.10">
    <property type="entry name" value="Trypsin-like serine proteases"/>
    <property type="match status" value="2"/>
</dbReference>
<proteinExistence type="predicted"/>